<dbReference type="AlphaFoldDB" id="A0A3A3H3J1"/>
<sequence length="159" mass="17746">MGWSGNDWRNIEIVQRMEFIPPDVVQVMANDMLKSIGADMSKEMVKHGIKVAIASGIDKAKKSLTTKYGATKAAKIVPFLSFFAWGYTAYDILTTVADGHKASFLADAASQKKGVIYKQARSTGDMSKWYLWDGSSRYGKYPYAILNPNKYQFGRVIVN</sequence>
<proteinExistence type="predicted"/>
<dbReference type="Proteomes" id="UP000266177">
    <property type="component" value="Unassembled WGS sequence"/>
</dbReference>
<dbReference type="EMBL" id="QYZD01000009">
    <property type="protein sequence ID" value="RJG23764.1"/>
    <property type="molecule type" value="Genomic_DNA"/>
</dbReference>
<name>A0A3A3H3J1_PANTH</name>
<reference evidence="1 2" key="1">
    <citation type="submission" date="2018-09" db="EMBL/GenBank/DDBJ databases">
        <title>Paenibacillus SK2017-BO5.</title>
        <authorList>
            <person name="Piskunova J.V."/>
            <person name="Dubiley S.A."/>
            <person name="Severinov K.V."/>
        </authorList>
    </citation>
    <scope>NUCLEOTIDE SEQUENCE [LARGE SCALE GENOMIC DNA]</scope>
    <source>
        <strain evidence="1 2">BO5</strain>
    </source>
</reference>
<evidence type="ECO:0000313" key="2">
    <source>
        <dbReference type="Proteomes" id="UP000266177"/>
    </source>
</evidence>
<dbReference type="OrthoDB" id="9916706at2"/>
<dbReference type="RefSeq" id="WP_119793871.1">
    <property type="nucleotide sequence ID" value="NZ_QYZD01000009.1"/>
</dbReference>
<organism evidence="1 2">
    <name type="scientific">Paenibacillus thiaminolyticus</name>
    <name type="common">Bacillus thiaminolyticus</name>
    <dbReference type="NCBI Taxonomy" id="49283"/>
    <lineage>
        <taxon>Bacteria</taxon>
        <taxon>Bacillati</taxon>
        <taxon>Bacillota</taxon>
        <taxon>Bacilli</taxon>
        <taxon>Bacillales</taxon>
        <taxon>Paenibacillaceae</taxon>
        <taxon>Paenibacillus</taxon>
    </lineage>
</organism>
<evidence type="ECO:0000313" key="1">
    <source>
        <dbReference type="EMBL" id="RJG23764.1"/>
    </source>
</evidence>
<comment type="caution">
    <text evidence="1">The sequence shown here is derived from an EMBL/GenBank/DDBJ whole genome shotgun (WGS) entry which is preliminary data.</text>
</comment>
<protein>
    <submittedName>
        <fullName evidence="1">Uncharacterized protein</fullName>
    </submittedName>
</protein>
<gene>
    <name evidence="1" type="ORF">DQX05_12105</name>
</gene>
<accession>A0A3A3H3J1</accession>